<dbReference type="InterPro" id="IPR050261">
    <property type="entry name" value="FrsA_esterase"/>
</dbReference>
<feature type="domain" description="Xaa-Pro dipeptidyl-peptidase-like" evidence="3">
    <location>
        <begin position="17"/>
        <end position="270"/>
    </location>
</feature>
<keyword evidence="5" id="KW-1185">Reference proteome</keyword>
<evidence type="ECO:0000313" key="5">
    <source>
        <dbReference type="Proteomes" id="UP000682202"/>
    </source>
</evidence>
<dbReference type="Gene3D" id="3.40.50.1820">
    <property type="entry name" value="alpha/beta hydrolase"/>
    <property type="match status" value="1"/>
</dbReference>
<proteinExistence type="inferred from homology"/>
<dbReference type="SUPFAM" id="SSF53474">
    <property type="entry name" value="alpha/beta-Hydrolases"/>
    <property type="match status" value="1"/>
</dbReference>
<evidence type="ECO:0000313" key="4">
    <source>
        <dbReference type="EMBL" id="QUR68782.1"/>
    </source>
</evidence>
<evidence type="ECO:0000256" key="2">
    <source>
        <dbReference type="ARBA" id="ARBA00022801"/>
    </source>
</evidence>
<gene>
    <name evidence="4" type="ORF">F6B93_18385</name>
</gene>
<dbReference type="InterPro" id="IPR000383">
    <property type="entry name" value="Xaa-Pro-like_dom"/>
</dbReference>
<evidence type="ECO:0000256" key="1">
    <source>
        <dbReference type="ARBA" id="ARBA00008645"/>
    </source>
</evidence>
<name>A0A975JZX7_9MYCO</name>
<dbReference type="GO" id="GO:0052689">
    <property type="term" value="F:carboxylic ester hydrolase activity"/>
    <property type="evidence" value="ECO:0007669"/>
    <property type="project" value="UniProtKB-ARBA"/>
</dbReference>
<dbReference type="PANTHER" id="PTHR22946:SF9">
    <property type="entry name" value="POLYKETIDE TRANSFERASE AF380"/>
    <property type="match status" value="1"/>
</dbReference>
<comment type="similarity">
    <text evidence="1">Belongs to the AB hydrolase superfamily.</text>
</comment>
<dbReference type="RefSeq" id="WP_211696366.1">
    <property type="nucleotide sequence ID" value="NZ_CP046600.1"/>
</dbReference>
<dbReference type="Pfam" id="PF02129">
    <property type="entry name" value="Peptidase_S15"/>
    <property type="match status" value="1"/>
</dbReference>
<sequence length="297" mass="32222">MNRQDVEFLSGPDTCRAWLYVPDAAAPAPVIIMGHGLGAVREMRLDAYAQRFTAAGYACLVFDYRYFGASGGQPRQLLDIDRQLADWASAIAFARTRTDIDPTRLSLWGTSFAGGHVIVAAARDQNIAAVISQCPFTDGVASTIAALDLRTTVKVVRCAIADVVASRRGRAPVMIAVAGQPHSAALMTAPDALPGYLDLVPEGSTHENAVASRIALRISWHRPGRHAAQVRCPILFSVCQTDTVAPAKATVRHARKAPRGELLLYPHGHFDIYHGQPFDEVIADQIAFLRRRMPTTT</sequence>
<accession>A0A975JZX7</accession>
<dbReference type="AlphaFoldDB" id="A0A975JZX7"/>
<dbReference type="KEGG" id="mspg:F6B93_18385"/>
<evidence type="ECO:0000259" key="3">
    <source>
        <dbReference type="Pfam" id="PF02129"/>
    </source>
</evidence>
<dbReference type="PANTHER" id="PTHR22946">
    <property type="entry name" value="DIENELACTONE HYDROLASE DOMAIN-CONTAINING PROTEIN-RELATED"/>
    <property type="match status" value="1"/>
</dbReference>
<dbReference type="Gene3D" id="1.10.10.800">
    <property type="match status" value="1"/>
</dbReference>
<protein>
    <submittedName>
        <fullName evidence="4">Alpha/beta hydrolase</fullName>
    </submittedName>
</protein>
<dbReference type="InterPro" id="IPR029058">
    <property type="entry name" value="AB_hydrolase_fold"/>
</dbReference>
<dbReference type="EMBL" id="CP046600">
    <property type="protein sequence ID" value="QUR68782.1"/>
    <property type="molecule type" value="Genomic_DNA"/>
</dbReference>
<dbReference type="Proteomes" id="UP000682202">
    <property type="component" value="Chromosome"/>
</dbReference>
<keyword evidence="2 4" id="KW-0378">Hydrolase</keyword>
<organism evidence="4 5">
    <name type="scientific">Mycobacterium spongiae</name>
    <dbReference type="NCBI Taxonomy" id="886343"/>
    <lineage>
        <taxon>Bacteria</taxon>
        <taxon>Bacillati</taxon>
        <taxon>Actinomycetota</taxon>
        <taxon>Actinomycetes</taxon>
        <taxon>Mycobacteriales</taxon>
        <taxon>Mycobacteriaceae</taxon>
        <taxon>Mycobacterium</taxon>
    </lineage>
</organism>
<reference evidence="4" key="1">
    <citation type="submission" date="2019-12" db="EMBL/GenBank/DDBJ databases">
        <title>Mycobacterium spongiae sp. nov.</title>
        <authorList>
            <person name="Stinear T."/>
        </authorList>
    </citation>
    <scope>NUCLEOTIDE SEQUENCE</scope>
    <source>
        <strain evidence="4">FSD4b-SM</strain>
    </source>
</reference>